<feature type="transmembrane region" description="Helical" evidence="7">
    <location>
        <begin position="135"/>
        <end position="159"/>
    </location>
</feature>
<feature type="transmembrane region" description="Helical" evidence="7">
    <location>
        <begin position="197"/>
        <end position="215"/>
    </location>
</feature>
<dbReference type="PANTHER" id="PTHR12608">
    <property type="entry name" value="TRANSMEMBRANE PROTEIN HTP-1 RELATED"/>
    <property type="match status" value="1"/>
</dbReference>
<reference evidence="9 10" key="1">
    <citation type="submission" date="2019-10" db="EMBL/GenBank/DDBJ databases">
        <authorList>
            <person name="Palmer J.M."/>
        </authorList>
    </citation>
    <scope>NUCLEOTIDE SEQUENCE [LARGE SCALE GENOMIC DNA]</scope>
    <source>
        <strain evidence="9 10">TWF506</strain>
    </source>
</reference>
<feature type="region of interest" description="Disordered" evidence="6">
    <location>
        <begin position="34"/>
        <end position="65"/>
    </location>
</feature>
<dbReference type="GO" id="GO:0005794">
    <property type="term" value="C:Golgi apparatus"/>
    <property type="evidence" value="ECO:0007669"/>
    <property type="project" value="TreeGrafter"/>
</dbReference>
<dbReference type="EMBL" id="JAVHJM010000011">
    <property type="protein sequence ID" value="KAK6502199.1"/>
    <property type="molecule type" value="Genomic_DNA"/>
</dbReference>
<evidence type="ECO:0000256" key="5">
    <source>
        <dbReference type="ARBA" id="ARBA00023136"/>
    </source>
</evidence>
<feature type="transmembrane region" description="Helical" evidence="7">
    <location>
        <begin position="346"/>
        <end position="368"/>
    </location>
</feature>
<dbReference type="InterPro" id="IPR049555">
    <property type="entry name" value="GDT1-like_CS"/>
</dbReference>
<dbReference type="PROSITE" id="PS01214">
    <property type="entry name" value="UPF0016"/>
    <property type="match status" value="1"/>
</dbReference>
<dbReference type="InterPro" id="IPR001727">
    <property type="entry name" value="GDT1-like"/>
</dbReference>
<dbReference type="GO" id="GO:0000329">
    <property type="term" value="C:fungal-type vacuole membrane"/>
    <property type="evidence" value="ECO:0007669"/>
    <property type="project" value="TreeGrafter"/>
</dbReference>
<dbReference type="GO" id="GO:0032472">
    <property type="term" value="P:Golgi calcium ion transport"/>
    <property type="evidence" value="ECO:0007669"/>
    <property type="project" value="TreeGrafter"/>
</dbReference>
<dbReference type="AlphaFoldDB" id="A0AAN8RJ31"/>
<keyword evidence="3 7" id="KW-0812">Transmembrane</keyword>
<sequence>MILRQLFPRLGLSLVLLSALASHNLVSATIKGDKEIKEPDPLPPRPPPISLVPRVTRSEIGDDDDIPITRKTIKTVVDEAPSDGKHSTSSVDTGPTTSSEEATGRLDESELPLNSDHIGNLVDDKETLISPTHSFTLSFLMIIFSEIGDKTFLIAALMAMKHSRTLVFSAAFSSLVVMTVLSAVLGHAVPTLLPKRFTNWLASGLFFIFGVRMLMDGLKMEKGTAGVQEEMREVEQELQEKEQEARGRTGSNASMMEEGIVPPRSQKRNPLRRSNSPTISDDSDDESYDKRNGSGGNIKVVADGVQNLAALLLSPAWVQTFVMTFLGEWGDRSQIATIAMAAGQDYWFVILGAIVGHGCCTAGAVIGGKFLAERISVRNVTLGGAIAFLAFGFIYMLEAIYT</sequence>
<organism evidence="9 10">
    <name type="scientific">Arthrobotrys conoides</name>
    <dbReference type="NCBI Taxonomy" id="74498"/>
    <lineage>
        <taxon>Eukaryota</taxon>
        <taxon>Fungi</taxon>
        <taxon>Dikarya</taxon>
        <taxon>Ascomycota</taxon>
        <taxon>Pezizomycotina</taxon>
        <taxon>Orbiliomycetes</taxon>
        <taxon>Orbiliales</taxon>
        <taxon>Orbiliaceae</taxon>
        <taxon>Arthrobotrys</taxon>
    </lineage>
</organism>
<dbReference type="GO" id="GO:0032468">
    <property type="term" value="P:Golgi calcium ion homeostasis"/>
    <property type="evidence" value="ECO:0007669"/>
    <property type="project" value="TreeGrafter"/>
</dbReference>
<evidence type="ECO:0008006" key="11">
    <source>
        <dbReference type="Google" id="ProtNLM"/>
    </source>
</evidence>
<keyword evidence="10" id="KW-1185">Reference proteome</keyword>
<evidence type="ECO:0000256" key="3">
    <source>
        <dbReference type="ARBA" id="ARBA00022692"/>
    </source>
</evidence>
<evidence type="ECO:0000313" key="9">
    <source>
        <dbReference type="EMBL" id="KAK6502199.1"/>
    </source>
</evidence>
<keyword evidence="4 7" id="KW-1133">Transmembrane helix</keyword>
<feature type="compositionally biased region" description="Pro residues" evidence="6">
    <location>
        <begin position="41"/>
        <end position="50"/>
    </location>
</feature>
<feature type="compositionally biased region" description="Basic and acidic residues" evidence="6">
    <location>
        <begin position="229"/>
        <end position="247"/>
    </location>
</feature>
<evidence type="ECO:0000256" key="6">
    <source>
        <dbReference type="SAM" id="MobiDB-lite"/>
    </source>
</evidence>
<gene>
    <name evidence="9" type="ORF">TWF506_002787</name>
</gene>
<feature type="signal peptide" evidence="8">
    <location>
        <begin position="1"/>
        <end position="21"/>
    </location>
</feature>
<feature type="chain" id="PRO_5042996528" description="GDT1 family protein" evidence="8">
    <location>
        <begin position="22"/>
        <end position="402"/>
    </location>
</feature>
<keyword evidence="8" id="KW-0732">Signal</keyword>
<accession>A0AAN8RJ31</accession>
<dbReference type="Proteomes" id="UP001307849">
    <property type="component" value="Unassembled WGS sequence"/>
</dbReference>
<feature type="transmembrane region" description="Helical" evidence="7">
    <location>
        <begin position="166"/>
        <end position="185"/>
    </location>
</feature>
<dbReference type="GO" id="GO:0015085">
    <property type="term" value="F:calcium ion transmembrane transporter activity"/>
    <property type="evidence" value="ECO:0007669"/>
    <property type="project" value="TreeGrafter"/>
</dbReference>
<keyword evidence="5 7" id="KW-0472">Membrane</keyword>
<feature type="compositionally biased region" description="Polar residues" evidence="6">
    <location>
        <begin position="87"/>
        <end position="101"/>
    </location>
</feature>
<evidence type="ECO:0000256" key="7">
    <source>
        <dbReference type="SAM" id="Phobius"/>
    </source>
</evidence>
<evidence type="ECO:0000256" key="1">
    <source>
        <dbReference type="ARBA" id="ARBA00004141"/>
    </source>
</evidence>
<comment type="similarity">
    <text evidence="2">Belongs to the GDT1 family.</text>
</comment>
<proteinExistence type="inferred from homology"/>
<feature type="region of interest" description="Disordered" evidence="6">
    <location>
        <begin position="77"/>
        <end position="112"/>
    </location>
</feature>
<dbReference type="Pfam" id="PF01169">
    <property type="entry name" value="GDT1"/>
    <property type="match status" value="2"/>
</dbReference>
<comment type="subcellular location">
    <subcellularLocation>
        <location evidence="1">Membrane</location>
        <topology evidence="1">Multi-pass membrane protein</topology>
    </subcellularLocation>
</comment>
<evidence type="ECO:0000313" key="10">
    <source>
        <dbReference type="Proteomes" id="UP001307849"/>
    </source>
</evidence>
<feature type="transmembrane region" description="Helical" evidence="7">
    <location>
        <begin position="380"/>
        <end position="401"/>
    </location>
</feature>
<feature type="transmembrane region" description="Helical" evidence="7">
    <location>
        <begin position="308"/>
        <end position="326"/>
    </location>
</feature>
<evidence type="ECO:0000256" key="2">
    <source>
        <dbReference type="ARBA" id="ARBA00009190"/>
    </source>
</evidence>
<dbReference type="GO" id="GO:0005384">
    <property type="term" value="F:manganese ion transmembrane transporter activity"/>
    <property type="evidence" value="ECO:0007669"/>
    <property type="project" value="TreeGrafter"/>
</dbReference>
<name>A0AAN8RJ31_9PEZI</name>
<evidence type="ECO:0000256" key="4">
    <source>
        <dbReference type="ARBA" id="ARBA00022989"/>
    </source>
</evidence>
<dbReference type="PANTHER" id="PTHR12608:SF1">
    <property type="entry name" value="TRANSMEMBRANE PROTEIN 165"/>
    <property type="match status" value="1"/>
</dbReference>
<protein>
    <recommendedName>
        <fullName evidence="11">GDT1 family protein</fullName>
    </recommendedName>
</protein>
<comment type="caution">
    <text evidence="9">The sequence shown here is derived from an EMBL/GenBank/DDBJ whole genome shotgun (WGS) entry which is preliminary data.</text>
</comment>
<feature type="region of interest" description="Disordered" evidence="6">
    <location>
        <begin position="226"/>
        <end position="292"/>
    </location>
</feature>
<evidence type="ECO:0000256" key="8">
    <source>
        <dbReference type="SAM" id="SignalP"/>
    </source>
</evidence>